<dbReference type="Pfam" id="PF06508">
    <property type="entry name" value="QueC"/>
    <property type="match status" value="1"/>
</dbReference>
<dbReference type="EC" id="6.3.4.20" evidence="9 11"/>
<gene>
    <name evidence="11" type="primary">queC</name>
    <name evidence="12" type="ORF">SADO_13508</name>
</gene>
<comment type="pathway">
    <text evidence="1 11">Purine metabolism; 7-cyano-7-deazaguanine biosynthesis.</text>
</comment>
<comment type="similarity">
    <text evidence="8 11">Belongs to the QueC family.</text>
</comment>
<evidence type="ECO:0000256" key="11">
    <source>
        <dbReference type="HAMAP-Rule" id="MF_01633"/>
    </source>
</evidence>
<keyword evidence="2 11" id="KW-0436">Ligase</keyword>
<dbReference type="SUPFAM" id="SSF52402">
    <property type="entry name" value="Adenine nucleotide alpha hydrolases-like"/>
    <property type="match status" value="1"/>
</dbReference>
<protein>
    <recommendedName>
        <fullName evidence="9 11">7-cyano-7-deazaguanine synthase</fullName>
        <ecNumber evidence="9 11">6.3.4.20</ecNumber>
    </recommendedName>
    <alternativeName>
        <fullName evidence="11">7-cyano-7-carbaguanine synthase</fullName>
    </alternativeName>
    <alternativeName>
        <fullName evidence="11">PreQ(0) synthase</fullName>
    </alternativeName>
    <alternativeName>
        <fullName evidence="11">Queuosine biosynthesis protein QueC</fullName>
    </alternativeName>
</protein>
<comment type="function">
    <text evidence="11">Catalyzes the ATP-dependent conversion of 7-carboxy-7-deazaguanine (CDG) to 7-cyano-7-deazaguanine (preQ(0)).</text>
</comment>
<keyword evidence="5 11" id="KW-0671">Queuosine biosynthesis</keyword>
<evidence type="ECO:0000313" key="13">
    <source>
        <dbReference type="Proteomes" id="UP001460888"/>
    </source>
</evidence>
<dbReference type="Proteomes" id="UP001460888">
    <property type="component" value="Unassembled WGS sequence"/>
</dbReference>
<comment type="caution">
    <text evidence="12">The sequence shown here is derived from an EMBL/GenBank/DDBJ whole genome shotgun (WGS) entry which is preliminary data.</text>
</comment>
<evidence type="ECO:0000256" key="2">
    <source>
        <dbReference type="ARBA" id="ARBA00022598"/>
    </source>
</evidence>
<evidence type="ECO:0000256" key="3">
    <source>
        <dbReference type="ARBA" id="ARBA00022723"/>
    </source>
</evidence>
<feature type="binding site" evidence="11">
    <location>
        <position position="202"/>
    </location>
    <ligand>
        <name>Zn(2+)</name>
        <dbReference type="ChEBI" id="CHEBI:29105"/>
    </ligand>
</feature>
<evidence type="ECO:0000256" key="6">
    <source>
        <dbReference type="ARBA" id="ARBA00022833"/>
    </source>
</evidence>
<dbReference type="InterPro" id="IPR014729">
    <property type="entry name" value="Rossmann-like_a/b/a_fold"/>
</dbReference>
<evidence type="ECO:0000256" key="10">
    <source>
        <dbReference type="ARBA" id="ARBA00047890"/>
    </source>
</evidence>
<dbReference type="HAMAP" id="MF_01633">
    <property type="entry name" value="QueC"/>
    <property type="match status" value="1"/>
</dbReference>
<evidence type="ECO:0000256" key="9">
    <source>
        <dbReference type="ARBA" id="ARBA00039149"/>
    </source>
</evidence>
<feature type="binding site" evidence="11">
    <location>
        <begin position="11"/>
        <end position="21"/>
    </location>
    <ligand>
        <name>ATP</name>
        <dbReference type="ChEBI" id="CHEBI:30616"/>
    </ligand>
</feature>
<keyword evidence="7 11" id="KW-0067">ATP-binding</keyword>
<evidence type="ECO:0000256" key="5">
    <source>
        <dbReference type="ARBA" id="ARBA00022785"/>
    </source>
</evidence>
<comment type="catalytic activity">
    <reaction evidence="10 11">
        <text>7-carboxy-7-carbaguanine + NH4(+) + 2 ATP = 7-cyano-7-carbaguanine + 2 AMP + 2 diphosphate + 2 H(+)</text>
        <dbReference type="Rhea" id="RHEA:27982"/>
        <dbReference type="ChEBI" id="CHEBI:15378"/>
        <dbReference type="ChEBI" id="CHEBI:28938"/>
        <dbReference type="ChEBI" id="CHEBI:30616"/>
        <dbReference type="ChEBI" id="CHEBI:33019"/>
        <dbReference type="ChEBI" id="CHEBI:45075"/>
        <dbReference type="ChEBI" id="CHEBI:61036"/>
        <dbReference type="ChEBI" id="CHEBI:456215"/>
        <dbReference type="EC" id="6.3.4.20"/>
    </reaction>
</comment>
<feature type="binding site" evidence="11">
    <location>
        <position position="192"/>
    </location>
    <ligand>
        <name>Zn(2+)</name>
        <dbReference type="ChEBI" id="CHEBI:29105"/>
    </ligand>
</feature>
<dbReference type="PANTHER" id="PTHR42914:SF1">
    <property type="entry name" value="7-CYANO-7-DEAZAGUANINE SYNTHASE"/>
    <property type="match status" value="1"/>
</dbReference>
<name>A0ABV2B312_9GAMM</name>
<reference evidence="12 13" key="1">
    <citation type="submission" date="2013-03" db="EMBL/GenBank/DDBJ databases">
        <title>Salinisphaera dokdonensis CL-ES53 Genome Sequencing.</title>
        <authorList>
            <person name="Li C."/>
            <person name="Lai Q."/>
            <person name="Shao Z."/>
        </authorList>
    </citation>
    <scope>NUCLEOTIDE SEQUENCE [LARGE SCALE GENOMIC DNA]</scope>
    <source>
        <strain evidence="12 13">CL-ES53</strain>
    </source>
</reference>
<proteinExistence type="inferred from homology"/>
<feature type="binding site" evidence="11">
    <location>
        <position position="205"/>
    </location>
    <ligand>
        <name>Zn(2+)</name>
        <dbReference type="ChEBI" id="CHEBI:29105"/>
    </ligand>
</feature>
<dbReference type="InterPro" id="IPR018317">
    <property type="entry name" value="QueC"/>
</dbReference>
<evidence type="ECO:0000256" key="4">
    <source>
        <dbReference type="ARBA" id="ARBA00022741"/>
    </source>
</evidence>
<dbReference type="CDD" id="cd01995">
    <property type="entry name" value="QueC-like"/>
    <property type="match status" value="1"/>
</dbReference>
<sequence length="228" mass="24536">MNHQRRAVVLFSGGLDSTTCLAKAKADGYVCYALSFDYGQRHTAELEAARRHVAENEWIADHKCVRLDFDGMGGSALTDDGIDVPESPSEGIPSTYVPARNTVFLSVALGWAEVLGAEAIYIGVNAVDYSGYPDCRPEFIDAFQKLAGFATKAAVETGERVQISTPLMHLSKGEIVSLGTSLEVDYARTVSCYQADAEGRACGVCDACRLRADGFADAGFADPTIYRE</sequence>
<organism evidence="12 13">
    <name type="scientific">Salinisphaera dokdonensis CL-ES53</name>
    <dbReference type="NCBI Taxonomy" id="1304272"/>
    <lineage>
        <taxon>Bacteria</taxon>
        <taxon>Pseudomonadati</taxon>
        <taxon>Pseudomonadota</taxon>
        <taxon>Gammaproteobacteria</taxon>
        <taxon>Salinisphaerales</taxon>
        <taxon>Salinisphaeraceae</taxon>
        <taxon>Salinisphaera</taxon>
    </lineage>
</organism>
<comment type="cofactor">
    <cofactor evidence="11">
        <name>Zn(2+)</name>
        <dbReference type="ChEBI" id="CHEBI:29105"/>
    </cofactor>
    <text evidence="11">Binds 1 zinc ion per subunit.</text>
</comment>
<keyword evidence="6 11" id="KW-0862">Zinc</keyword>
<evidence type="ECO:0000256" key="1">
    <source>
        <dbReference type="ARBA" id="ARBA00005061"/>
    </source>
</evidence>
<dbReference type="NCBIfam" id="TIGR00364">
    <property type="entry name" value="7-cyano-7-deazaguanine synthase QueC"/>
    <property type="match status" value="1"/>
</dbReference>
<dbReference type="PIRSF" id="PIRSF006293">
    <property type="entry name" value="ExsB"/>
    <property type="match status" value="1"/>
</dbReference>
<dbReference type="Gene3D" id="3.40.50.620">
    <property type="entry name" value="HUPs"/>
    <property type="match status" value="1"/>
</dbReference>
<keyword evidence="4 11" id="KW-0547">Nucleotide-binding</keyword>
<keyword evidence="3 11" id="KW-0479">Metal-binding</keyword>
<evidence type="ECO:0000256" key="8">
    <source>
        <dbReference type="ARBA" id="ARBA00037993"/>
    </source>
</evidence>
<feature type="binding site" evidence="11">
    <location>
        <position position="208"/>
    </location>
    <ligand>
        <name>Zn(2+)</name>
        <dbReference type="ChEBI" id="CHEBI:29105"/>
    </ligand>
</feature>
<keyword evidence="13" id="KW-1185">Reference proteome</keyword>
<dbReference type="PANTHER" id="PTHR42914">
    <property type="entry name" value="7-CYANO-7-DEAZAGUANINE SYNTHASE"/>
    <property type="match status" value="1"/>
</dbReference>
<evidence type="ECO:0000313" key="12">
    <source>
        <dbReference type="EMBL" id="MES1930275.1"/>
    </source>
</evidence>
<evidence type="ECO:0000256" key="7">
    <source>
        <dbReference type="ARBA" id="ARBA00022840"/>
    </source>
</evidence>
<dbReference type="EMBL" id="APND01000004">
    <property type="protein sequence ID" value="MES1930275.1"/>
    <property type="molecule type" value="Genomic_DNA"/>
</dbReference>
<accession>A0ABV2B312</accession>